<keyword evidence="1" id="KW-0812">Transmembrane</keyword>
<dbReference type="EMBL" id="BAABKY010000006">
    <property type="protein sequence ID" value="GAA5082952.1"/>
    <property type="molecule type" value="Genomic_DNA"/>
</dbReference>
<organism evidence="2 3">
    <name type="scientific">Lysobacter panacisoli</name>
    <dbReference type="NCBI Taxonomy" id="1255263"/>
    <lineage>
        <taxon>Bacteria</taxon>
        <taxon>Pseudomonadati</taxon>
        <taxon>Pseudomonadota</taxon>
        <taxon>Gammaproteobacteria</taxon>
        <taxon>Lysobacterales</taxon>
        <taxon>Lysobacteraceae</taxon>
        <taxon>Lysobacter</taxon>
    </lineage>
</organism>
<keyword evidence="1" id="KW-0472">Membrane</keyword>
<feature type="transmembrane region" description="Helical" evidence="1">
    <location>
        <begin position="85"/>
        <end position="104"/>
    </location>
</feature>
<evidence type="ECO:0000313" key="3">
    <source>
        <dbReference type="Proteomes" id="UP001501083"/>
    </source>
</evidence>
<accession>A0ABP9LPT9</accession>
<gene>
    <name evidence="2" type="ORF">GCM10025759_35310</name>
</gene>
<feature type="transmembrane region" description="Helical" evidence="1">
    <location>
        <begin position="116"/>
        <end position="133"/>
    </location>
</feature>
<protein>
    <submittedName>
        <fullName evidence="2">DUF1761 domain-containing protein</fullName>
    </submittedName>
</protein>
<dbReference type="RefSeq" id="WP_345476092.1">
    <property type="nucleotide sequence ID" value="NZ_BAABKY010000006.1"/>
</dbReference>
<comment type="caution">
    <text evidence="2">The sequence shown here is derived from an EMBL/GenBank/DDBJ whole genome shotgun (WGS) entry which is preliminary data.</text>
</comment>
<name>A0ABP9LPT9_9GAMM</name>
<feature type="transmembrane region" description="Helical" evidence="1">
    <location>
        <begin position="52"/>
        <end position="73"/>
    </location>
</feature>
<sequence length="134" mass="14477">MNMPQIDLNWLAVIAAAASAFVLGGLWYGPLFKRAWCREAGIDPDSAPSHPARIFATAFVCSLLSALIFAVFLGHDASAANGFGAGFVVGLFFVAMSFGINYAFAQRSLKLWMIDAGYHIVQFSLYGLILGAWH</sequence>
<keyword evidence="1" id="KW-1133">Transmembrane helix</keyword>
<keyword evidence="3" id="KW-1185">Reference proteome</keyword>
<dbReference type="InterPro" id="IPR013879">
    <property type="entry name" value="DUF1761"/>
</dbReference>
<dbReference type="Proteomes" id="UP001501083">
    <property type="component" value="Unassembled WGS sequence"/>
</dbReference>
<reference evidence="3" key="1">
    <citation type="journal article" date="2019" name="Int. J. Syst. Evol. Microbiol.">
        <title>The Global Catalogue of Microorganisms (GCM) 10K type strain sequencing project: providing services to taxonomists for standard genome sequencing and annotation.</title>
        <authorList>
            <consortium name="The Broad Institute Genomics Platform"/>
            <consortium name="The Broad Institute Genome Sequencing Center for Infectious Disease"/>
            <person name="Wu L."/>
            <person name="Ma J."/>
        </authorList>
    </citation>
    <scope>NUCLEOTIDE SEQUENCE [LARGE SCALE GENOMIC DNA]</scope>
    <source>
        <strain evidence="3">JCM 19212</strain>
    </source>
</reference>
<dbReference type="Pfam" id="PF08570">
    <property type="entry name" value="DUF1761"/>
    <property type="match status" value="1"/>
</dbReference>
<proteinExistence type="predicted"/>
<feature type="transmembrane region" description="Helical" evidence="1">
    <location>
        <begin position="12"/>
        <end position="31"/>
    </location>
</feature>
<evidence type="ECO:0000313" key="2">
    <source>
        <dbReference type="EMBL" id="GAA5082952.1"/>
    </source>
</evidence>
<evidence type="ECO:0000256" key="1">
    <source>
        <dbReference type="SAM" id="Phobius"/>
    </source>
</evidence>